<evidence type="ECO:0000313" key="3">
    <source>
        <dbReference type="EMBL" id="EOD54697.1"/>
    </source>
</evidence>
<dbReference type="InterPro" id="IPR005184">
    <property type="entry name" value="DUF306_Meta_HslJ"/>
</dbReference>
<keyword evidence="4" id="KW-1185">Reference proteome</keyword>
<proteinExistence type="predicted"/>
<evidence type="ECO:0000259" key="2">
    <source>
        <dbReference type="Pfam" id="PF03724"/>
    </source>
</evidence>
<organism evidence="3 4">
    <name type="scientific">Aeromonas molluscorum 848</name>
    <dbReference type="NCBI Taxonomy" id="1268236"/>
    <lineage>
        <taxon>Bacteria</taxon>
        <taxon>Pseudomonadati</taxon>
        <taxon>Pseudomonadota</taxon>
        <taxon>Gammaproteobacteria</taxon>
        <taxon>Aeromonadales</taxon>
        <taxon>Aeromonadaceae</taxon>
        <taxon>Aeromonas</taxon>
    </lineage>
</organism>
<evidence type="ECO:0000256" key="1">
    <source>
        <dbReference type="SAM" id="SignalP"/>
    </source>
</evidence>
<feature type="signal peptide" evidence="1">
    <location>
        <begin position="1"/>
        <end position="22"/>
    </location>
</feature>
<dbReference type="Proteomes" id="UP000013526">
    <property type="component" value="Unassembled WGS sequence"/>
</dbReference>
<dbReference type="Gene3D" id="2.40.128.270">
    <property type="match status" value="1"/>
</dbReference>
<dbReference type="EMBL" id="AQGQ01000088">
    <property type="protein sequence ID" value="EOD54697.1"/>
    <property type="molecule type" value="Genomic_DNA"/>
</dbReference>
<dbReference type="PROSITE" id="PS51257">
    <property type="entry name" value="PROKAR_LIPOPROTEIN"/>
    <property type="match status" value="1"/>
</dbReference>
<dbReference type="RefSeq" id="WP_005902922.1">
    <property type="nucleotide sequence ID" value="NZ_AQGQ01000088.1"/>
</dbReference>
<feature type="domain" description="DUF306" evidence="2">
    <location>
        <begin position="28"/>
        <end position="125"/>
    </location>
</feature>
<feature type="chain" id="PRO_5004350146" description="DUF306 domain-containing protein" evidence="1">
    <location>
        <begin position="23"/>
        <end position="131"/>
    </location>
</feature>
<reference evidence="3 4" key="1">
    <citation type="journal article" date="2013" name="Genome Announc.">
        <title>Draft Genome Sequence of Aeromonas molluscorum Strain 848TT, Isolated from Bivalve Molluscs.</title>
        <authorList>
            <person name="Spataro N."/>
            <person name="Farfan M."/>
            <person name="Albarral V."/>
            <person name="Sanglas A."/>
            <person name="Loren J.G."/>
            <person name="Fuste M.C."/>
            <person name="Bosch E."/>
        </authorList>
    </citation>
    <scope>NUCLEOTIDE SEQUENCE [LARGE SCALE GENOMIC DNA]</scope>
    <source>
        <strain evidence="3 4">848</strain>
    </source>
</reference>
<dbReference type="PANTHER" id="PTHR35535:SF1">
    <property type="entry name" value="HEAT SHOCK PROTEIN HSLJ"/>
    <property type="match status" value="1"/>
</dbReference>
<keyword evidence="1" id="KW-0732">Signal</keyword>
<dbReference type="InterPro" id="IPR053147">
    <property type="entry name" value="Hsp_HslJ-like"/>
</dbReference>
<sequence>MNKNLMLLATLALGGCAMTSGSNMTQLEANTWQLQGASADAFTLQVAEGKVAGKGGCNRYFGGITKLDEKTLTLAGLGSTRMACMGDLMAKEGDYLHKLTQVASYQVSGSQLVLKDASQATLLTFDAKLAE</sequence>
<evidence type="ECO:0000313" key="4">
    <source>
        <dbReference type="Proteomes" id="UP000013526"/>
    </source>
</evidence>
<accession>R1F4E7</accession>
<comment type="caution">
    <text evidence="3">The sequence shown here is derived from an EMBL/GenBank/DDBJ whole genome shotgun (WGS) entry which is preliminary data.</text>
</comment>
<gene>
    <name evidence="3" type="ORF">G113_12980</name>
</gene>
<dbReference type="PANTHER" id="PTHR35535">
    <property type="entry name" value="HEAT SHOCK PROTEIN HSLJ"/>
    <property type="match status" value="1"/>
</dbReference>
<protein>
    <recommendedName>
        <fullName evidence="2">DUF306 domain-containing protein</fullName>
    </recommendedName>
</protein>
<dbReference type="Pfam" id="PF03724">
    <property type="entry name" value="META"/>
    <property type="match status" value="1"/>
</dbReference>
<dbReference type="AlphaFoldDB" id="R1F4E7"/>
<dbReference type="PATRIC" id="fig|1268236.3.peg.2555"/>
<name>R1F4E7_9GAMM</name>
<dbReference type="InterPro" id="IPR038670">
    <property type="entry name" value="HslJ-like_sf"/>
</dbReference>
<dbReference type="OrthoDB" id="5348860at2"/>